<sequence length="111" mass="13012">MGNVCARTVGGRMGNVWKCENCWWREWEMRVKCWWLKCMEVRVKCWWLKWEIFVFVENCVVVDVAGIVKTRKCEVKMSWAGSATSDKISVCCTLKKILRMSVSEENIPVVV</sequence>
<comment type="caution">
    <text evidence="1">The sequence shown here is derived from an EMBL/GenBank/DDBJ whole genome shotgun (WGS) entry which is preliminary data.</text>
</comment>
<dbReference type="Proteomes" id="UP000499080">
    <property type="component" value="Unassembled WGS sequence"/>
</dbReference>
<organism evidence="1 2">
    <name type="scientific">Araneus ventricosus</name>
    <name type="common">Orbweaver spider</name>
    <name type="synonym">Epeira ventricosa</name>
    <dbReference type="NCBI Taxonomy" id="182803"/>
    <lineage>
        <taxon>Eukaryota</taxon>
        <taxon>Metazoa</taxon>
        <taxon>Ecdysozoa</taxon>
        <taxon>Arthropoda</taxon>
        <taxon>Chelicerata</taxon>
        <taxon>Arachnida</taxon>
        <taxon>Araneae</taxon>
        <taxon>Araneomorphae</taxon>
        <taxon>Entelegynae</taxon>
        <taxon>Araneoidea</taxon>
        <taxon>Araneidae</taxon>
        <taxon>Araneus</taxon>
    </lineage>
</organism>
<name>A0A4Y2EUW7_ARAVE</name>
<evidence type="ECO:0000313" key="2">
    <source>
        <dbReference type="Proteomes" id="UP000499080"/>
    </source>
</evidence>
<reference evidence="1 2" key="1">
    <citation type="journal article" date="2019" name="Sci. Rep.">
        <title>Orb-weaving spider Araneus ventricosus genome elucidates the spidroin gene catalogue.</title>
        <authorList>
            <person name="Kono N."/>
            <person name="Nakamura H."/>
            <person name="Ohtoshi R."/>
            <person name="Moran D.A.P."/>
            <person name="Shinohara A."/>
            <person name="Yoshida Y."/>
            <person name="Fujiwara M."/>
            <person name="Mori M."/>
            <person name="Tomita M."/>
            <person name="Arakawa K."/>
        </authorList>
    </citation>
    <scope>NUCLEOTIDE SEQUENCE [LARGE SCALE GENOMIC DNA]</scope>
</reference>
<accession>A0A4Y2EUW7</accession>
<evidence type="ECO:0000313" key="1">
    <source>
        <dbReference type="EMBL" id="GBM31714.1"/>
    </source>
</evidence>
<keyword evidence="2" id="KW-1185">Reference proteome</keyword>
<dbReference type="EMBL" id="BGPR01000691">
    <property type="protein sequence ID" value="GBM31714.1"/>
    <property type="molecule type" value="Genomic_DNA"/>
</dbReference>
<dbReference type="AlphaFoldDB" id="A0A4Y2EUW7"/>
<protein>
    <submittedName>
        <fullName evidence="1">Uncharacterized protein</fullName>
    </submittedName>
</protein>
<gene>
    <name evidence="1" type="ORF">AVEN_45635_1</name>
</gene>
<proteinExistence type="predicted"/>